<dbReference type="EMBL" id="UYYG01000023">
    <property type="protein sequence ID" value="VDN51520.1"/>
    <property type="molecule type" value="Genomic_DNA"/>
</dbReference>
<evidence type="ECO:0000313" key="7">
    <source>
        <dbReference type="WBParaSite" id="DME_0000687901-mRNA-1"/>
    </source>
</evidence>
<gene>
    <name evidence="4" type="ORF">DME_LOCUS1493</name>
</gene>
<evidence type="ECO:0000256" key="3">
    <source>
        <dbReference type="SAM" id="MobiDB-lite"/>
    </source>
</evidence>
<comment type="similarity">
    <text evidence="2">Belongs to the PPP phosphatase family. PP-1 subfamily.</text>
</comment>
<reference evidence="4 6" key="2">
    <citation type="submission" date="2018-11" db="EMBL/GenBank/DDBJ databases">
        <authorList>
            <consortium name="Pathogen Informatics"/>
        </authorList>
    </citation>
    <scope>NUCLEOTIDE SEQUENCE [LARGE SCALE GENOMIC DNA]</scope>
</reference>
<comment type="cofactor">
    <cofactor evidence="1">
        <name>Mn(2+)</name>
        <dbReference type="ChEBI" id="CHEBI:29035"/>
    </cofactor>
</comment>
<dbReference type="PRINTS" id="PR00114">
    <property type="entry name" value="STPHPHTASE"/>
</dbReference>
<evidence type="ECO:0000313" key="4">
    <source>
        <dbReference type="EMBL" id="VDN51520.1"/>
    </source>
</evidence>
<name>A0A0N4UH74_DRAME</name>
<protein>
    <submittedName>
        <fullName evidence="7">Serine/threonine-protein phosphatase</fullName>
    </submittedName>
</protein>
<dbReference type="WBParaSite" id="DME_0000687901-mRNA-1">
    <property type="protein sequence ID" value="DME_0000687901-mRNA-1"/>
    <property type="gene ID" value="DME_0000687901"/>
</dbReference>
<evidence type="ECO:0000313" key="6">
    <source>
        <dbReference type="Proteomes" id="UP000274756"/>
    </source>
</evidence>
<dbReference type="PANTHER" id="PTHR11668:SF472">
    <property type="entry name" value="SERINE_THREONINE-PROTEIN PHOSPHATASE PP1-BETA CATALYTIC SUBUNIT"/>
    <property type="match status" value="1"/>
</dbReference>
<reference evidence="7" key="1">
    <citation type="submission" date="2017-02" db="UniProtKB">
        <authorList>
            <consortium name="WormBaseParasite"/>
        </authorList>
    </citation>
    <scope>IDENTIFICATION</scope>
</reference>
<sequence length="113" mass="12382">MGYIVEQKGLTIRENNRVGCHYGVTSGSKVVEDGYEFFAKRQLVTLFSAPNYCGEFDNAGGMMSVDETLMCSFQILKPSEKKAKYQYAGMNSGRPLQSPQRAGVMPGGGIVKK</sequence>
<feature type="region of interest" description="Disordered" evidence="3">
    <location>
        <begin position="90"/>
        <end position="113"/>
    </location>
</feature>
<keyword evidence="6" id="KW-1185">Reference proteome</keyword>
<organism evidence="5 7">
    <name type="scientific">Dracunculus medinensis</name>
    <name type="common">Guinea worm</name>
    <dbReference type="NCBI Taxonomy" id="318479"/>
    <lineage>
        <taxon>Eukaryota</taxon>
        <taxon>Metazoa</taxon>
        <taxon>Ecdysozoa</taxon>
        <taxon>Nematoda</taxon>
        <taxon>Chromadorea</taxon>
        <taxon>Rhabditida</taxon>
        <taxon>Spirurina</taxon>
        <taxon>Dracunculoidea</taxon>
        <taxon>Dracunculidae</taxon>
        <taxon>Dracunculus</taxon>
    </lineage>
</organism>
<dbReference type="Gene3D" id="3.60.21.10">
    <property type="match status" value="1"/>
</dbReference>
<dbReference type="PANTHER" id="PTHR11668">
    <property type="entry name" value="SERINE/THREONINE PROTEIN PHOSPHATASE"/>
    <property type="match status" value="1"/>
</dbReference>
<dbReference type="AlphaFoldDB" id="A0A0N4UH74"/>
<accession>A0A0N4UH74</accession>
<dbReference type="STRING" id="318479.A0A0N4UH74"/>
<proteinExistence type="inferred from homology"/>
<evidence type="ECO:0000313" key="5">
    <source>
        <dbReference type="Proteomes" id="UP000038040"/>
    </source>
</evidence>
<dbReference type="GO" id="GO:0005737">
    <property type="term" value="C:cytoplasm"/>
    <property type="evidence" value="ECO:0007669"/>
    <property type="project" value="TreeGrafter"/>
</dbReference>
<dbReference type="GO" id="GO:0005634">
    <property type="term" value="C:nucleus"/>
    <property type="evidence" value="ECO:0007669"/>
    <property type="project" value="TreeGrafter"/>
</dbReference>
<dbReference type="InterPro" id="IPR006186">
    <property type="entry name" value="Ser/Thr-sp_prot-phosphatase"/>
</dbReference>
<evidence type="ECO:0000256" key="1">
    <source>
        <dbReference type="ARBA" id="ARBA00001936"/>
    </source>
</evidence>
<dbReference type="GO" id="GO:0004722">
    <property type="term" value="F:protein serine/threonine phosphatase activity"/>
    <property type="evidence" value="ECO:0007669"/>
    <property type="project" value="TreeGrafter"/>
</dbReference>
<dbReference type="Proteomes" id="UP000038040">
    <property type="component" value="Unplaced"/>
</dbReference>
<dbReference type="SUPFAM" id="SSF56300">
    <property type="entry name" value="Metallo-dependent phosphatases"/>
    <property type="match status" value="1"/>
</dbReference>
<dbReference type="InterPro" id="IPR029052">
    <property type="entry name" value="Metallo-depent_PP-like"/>
</dbReference>
<dbReference type="Proteomes" id="UP000274756">
    <property type="component" value="Unassembled WGS sequence"/>
</dbReference>
<evidence type="ECO:0000256" key="2">
    <source>
        <dbReference type="ARBA" id="ARBA00005333"/>
    </source>
</evidence>
<dbReference type="InterPro" id="IPR050341">
    <property type="entry name" value="PP1_catalytic_subunit"/>
</dbReference>
<dbReference type="OrthoDB" id="1930084at2759"/>